<protein>
    <submittedName>
        <fullName evidence="1">Uncharacterized protein</fullName>
    </submittedName>
</protein>
<feature type="non-terminal residue" evidence="1">
    <location>
        <position position="1"/>
    </location>
</feature>
<dbReference type="AlphaFoldDB" id="A0A9P5Y0Y1"/>
<name>A0A9P5Y0Y1_9AGAR</name>
<accession>A0A9P5Y0Y1</accession>
<reference evidence="1" key="1">
    <citation type="submission" date="2020-11" db="EMBL/GenBank/DDBJ databases">
        <authorList>
            <consortium name="DOE Joint Genome Institute"/>
            <person name="Ahrendt S."/>
            <person name="Riley R."/>
            <person name="Andreopoulos W."/>
            <person name="Labutti K."/>
            <person name="Pangilinan J."/>
            <person name="Ruiz-Duenas F.J."/>
            <person name="Barrasa J.M."/>
            <person name="Sanchez-Garcia M."/>
            <person name="Camarero S."/>
            <person name="Miyauchi S."/>
            <person name="Serrano A."/>
            <person name="Linde D."/>
            <person name="Babiker R."/>
            <person name="Drula E."/>
            <person name="Ayuso-Fernandez I."/>
            <person name="Pacheco R."/>
            <person name="Padilla G."/>
            <person name="Ferreira P."/>
            <person name="Barriuso J."/>
            <person name="Kellner H."/>
            <person name="Castanera R."/>
            <person name="Alfaro M."/>
            <person name="Ramirez L."/>
            <person name="Pisabarro A.G."/>
            <person name="Kuo A."/>
            <person name="Tritt A."/>
            <person name="Lipzen A."/>
            <person name="He G."/>
            <person name="Yan M."/>
            <person name="Ng V."/>
            <person name="Cullen D."/>
            <person name="Martin F."/>
            <person name="Rosso M.-N."/>
            <person name="Henrissat B."/>
            <person name="Hibbett D."/>
            <person name="Martinez A.T."/>
            <person name="Grigoriev I.V."/>
        </authorList>
    </citation>
    <scope>NUCLEOTIDE SEQUENCE</scope>
    <source>
        <strain evidence="1">CBS 247.69</strain>
    </source>
</reference>
<evidence type="ECO:0000313" key="2">
    <source>
        <dbReference type="Proteomes" id="UP000807353"/>
    </source>
</evidence>
<dbReference type="Proteomes" id="UP000807353">
    <property type="component" value="Unassembled WGS sequence"/>
</dbReference>
<sequence>DVDRDNCACLEEEMFEISMRTGKSGHYQWGLELGDRQGMWEPYFGIPEH</sequence>
<evidence type="ECO:0000313" key="1">
    <source>
        <dbReference type="EMBL" id="KAF9460227.1"/>
    </source>
</evidence>
<gene>
    <name evidence="1" type="ORF">BDZ94DRAFT_1170152</name>
</gene>
<dbReference type="OrthoDB" id="2621411at2759"/>
<dbReference type="EMBL" id="MU150302">
    <property type="protein sequence ID" value="KAF9460227.1"/>
    <property type="molecule type" value="Genomic_DNA"/>
</dbReference>
<proteinExistence type="predicted"/>
<keyword evidence="2" id="KW-1185">Reference proteome</keyword>
<organism evidence="1 2">
    <name type="scientific">Collybia nuda</name>
    <dbReference type="NCBI Taxonomy" id="64659"/>
    <lineage>
        <taxon>Eukaryota</taxon>
        <taxon>Fungi</taxon>
        <taxon>Dikarya</taxon>
        <taxon>Basidiomycota</taxon>
        <taxon>Agaricomycotina</taxon>
        <taxon>Agaricomycetes</taxon>
        <taxon>Agaricomycetidae</taxon>
        <taxon>Agaricales</taxon>
        <taxon>Tricholomatineae</taxon>
        <taxon>Clitocybaceae</taxon>
        <taxon>Collybia</taxon>
    </lineage>
</organism>
<comment type="caution">
    <text evidence="1">The sequence shown here is derived from an EMBL/GenBank/DDBJ whole genome shotgun (WGS) entry which is preliminary data.</text>
</comment>